<dbReference type="Proteomes" id="UP000001072">
    <property type="component" value="Unassembled WGS sequence"/>
</dbReference>
<sequence>MKELHLVDLRIISRRDEGGSSSTLSTQSSFPRSQSSNQQAISPKSILISSGPAQQGPLFSQRTSMSWSSSHSSGSDVSSVQLPFTHWSKGSSRSSSTNSLIKSDKGKAGAWGNIIRWQMEVEKVVQQISRFSMDHCKLDIINNTLCTSNSKNHKAELPLSSLDQAWTC</sequence>
<feature type="compositionally biased region" description="Low complexity" evidence="1">
    <location>
        <begin position="60"/>
        <end position="79"/>
    </location>
</feature>
<protein>
    <submittedName>
        <fullName evidence="2">Uncharacterized protein</fullName>
    </submittedName>
</protein>
<reference evidence="3" key="1">
    <citation type="journal article" date="2011" name="Proc. Natl. Acad. Sci. U.S.A.">
        <title>Obligate biotrophy features unraveled by the genomic analysis of rust fungi.</title>
        <authorList>
            <person name="Duplessis S."/>
            <person name="Cuomo C.A."/>
            <person name="Lin Y.-C."/>
            <person name="Aerts A."/>
            <person name="Tisserant E."/>
            <person name="Veneault-Fourrey C."/>
            <person name="Joly D.L."/>
            <person name="Hacquard S."/>
            <person name="Amselem J."/>
            <person name="Cantarel B.L."/>
            <person name="Chiu R."/>
            <person name="Coutinho P.M."/>
            <person name="Feau N."/>
            <person name="Field M."/>
            <person name="Frey P."/>
            <person name="Gelhaye E."/>
            <person name="Goldberg J."/>
            <person name="Grabherr M.G."/>
            <person name="Kodira C.D."/>
            <person name="Kohler A."/>
            <person name="Kuees U."/>
            <person name="Lindquist E.A."/>
            <person name="Lucas S.M."/>
            <person name="Mago R."/>
            <person name="Mauceli E."/>
            <person name="Morin E."/>
            <person name="Murat C."/>
            <person name="Pangilinan J.L."/>
            <person name="Park R."/>
            <person name="Pearson M."/>
            <person name="Quesneville H."/>
            <person name="Rouhier N."/>
            <person name="Sakthikumar S."/>
            <person name="Salamov A.A."/>
            <person name="Schmutz J."/>
            <person name="Selles B."/>
            <person name="Shapiro H."/>
            <person name="Tanguay P."/>
            <person name="Tuskan G.A."/>
            <person name="Henrissat B."/>
            <person name="Van de Peer Y."/>
            <person name="Rouze P."/>
            <person name="Ellis J.G."/>
            <person name="Dodds P.N."/>
            <person name="Schein J.E."/>
            <person name="Zhong S."/>
            <person name="Hamelin R.C."/>
            <person name="Grigoriev I.V."/>
            <person name="Szabo L.J."/>
            <person name="Martin F."/>
        </authorList>
    </citation>
    <scope>NUCLEOTIDE SEQUENCE [LARGE SCALE GENOMIC DNA]</scope>
    <source>
        <strain evidence="3">98AG31 / pathotype 3-4-7</strain>
    </source>
</reference>
<evidence type="ECO:0000256" key="1">
    <source>
        <dbReference type="SAM" id="MobiDB-lite"/>
    </source>
</evidence>
<name>F4RDK7_MELLP</name>
<accession>F4RDK7</accession>
<dbReference type="InParanoid" id="F4RDK7"/>
<dbReference type="VEuPathDB" id="FungiDB:MELLADRAFT_104105"/>
<dbReference type="AlphaFoldDB" id="F4RDK7"/>
<dbReference type="EMBL" id="GL883097">
    <property type="protein sequence ID" value="EGG09419.1"/>
    <property type="molecule type" value="Genomic_DNA"/>
</dbReference>
<dbReference type="HOGENOM" id="CLU_1586854_0_0_1"/>
<dbReference type="KEGG" id="mlr:MELLADRAFT_104105"/>
<proteinExistence type="predicted"/>
<dbReference type="GeneID" id="18922167"/>
<feature type="region of interest" description="Disordered" evidence="1">
    <location>
        <begin position="15"/>
        <end position="79"/>
    </location>
</feature>
<evidence type="ECO:0000313" key="2">
    <source>
        <dbReference type="EMBL" id="EGG09419.1"/>
    </source>
</evidence>
<dbReference type="OrthoDB" id="10267235at2759"/>
<dbReference type="RefSeq" id="XP_007407146.1">
    <property type="nucleotide sequence ID" value="XM_007407084.1"/>
</dbReference>
<evidence type="ECO:0000313" key="3">
    <source>
        <dbReference type="Proteomes" id="UP000001072"/>
    </source>
</evidence>
<feature type="compositionally biased region" description="Low complexity" evidence="1">
    <location>
        <begin position="20"/>
        <end position="39"/>
    </location>
</feature>
<keyword evidence="3" id="KW-1185">Reference proteome</keyword>
<gene>
    <name evidence="2" type="ORF">MELLADRAFT_104105</name>
</gene>
<organism evidence="3">
    <name type="scientific">Melampsora larici-populina (strain 98AG31 / pathotype 3-4-7)</name>
    <name type="common">Poplar leaf rust fungus</name>
    <dbReference type="NCBI Taxonomy" id="747676"/>
    <lineage>
        <taxon>Eukaryota</taxon>
        <taxon>Fungi</taxon>
        <taxon>Dikarya</taxon>
        <taxon>Basidiomycota</taxon>
        <taxon>Pucciniomycotina</taxon>
        <taxon>Pucciniomycetes</taxon>
        <taxon>Pucciniales</taxon>
        <taxon>Melampsoraceae</taxon>
        <taxon>Melampsora</taxon>
    </lineage>
</organism>